<evidence type="ECO:0000313" key="1">
    <source>
        <dbReference type="Proteomes" id="UP000887576"/>
    </source>
</evidence>
<name>A0AC34QLD0_9BILA</name>
<reference evidence="2" key="1">
    <citation type="submission" date="2022-11" db="UniProtKB">
        <authorList>
            <consortium name="WormBaseParasite"/>
        </authorList>
    </citation>
    <scope>IDENTIFICATION</scope>
</reference>
<proteinExistence type="predicted"/>
<dbReference type="Proteomes" id="UP000887576">
    <property type="component" value="Unplaced"/>
</dbReference>
<sequence length="326" mass="37306">MSAAGGDQPKLSDYQKMDKIGEGTYGVVYKGRNLQTGQLVAMKKIRLESDEEGIPSTSVREISMLRELKHPNIVDLQCVIMEEHRLYLIFEFLSMDLKRYMDKHCGGKPMPAATVQFFLYQILQGMHFCHQRRVIHRDLKPQNLLVDIETLTIKLADFGLARAIGIPIRAYTHEVITLWYRAPEILLGSARYSLGVDIWSIGCIFAEMARGKPLFQGDSEIDQLFKIFKVLSTPNDVEWPGVSKLPDFKNNFPQWPENKLNDSLKNYMNRDGLDLIKSMLKYDPGSRITARSCLKHPFFANFDASKTPAANFPLEIIDMPIQPEYK</sequence>
<protein>
    <submittedName>
        <fullName evidence="2">Protein kinase domain-containing protein</fullName>
    </submittedName>
</protein>
<accession>A0AC34QLD0</accession>
<dbReference type="WBParaSite" id="JU765_v2.g17372.t1">
    <property type="protein sequence ID" value="JU765_v2.g17372.t1"/>
    <property type="gene ID" value="JU765_v2.g17372"/>
</dbReference>
<evidence type="ECO:0000313" key="2">
    <source>
        <dbReference type="WBParaSite" id="JU765_v2.g17372.t1"/>
    </source>
</evidence>
<organism evidence="1 2">
    <name type="scientific">Panagrolaimus sp. JU765</name>
    <dbReference type="NCBI Taxonomy" id="591449"/>
    <lineage>
        <taxon>Eukaryota</taxon>
        <taxon>Metazoa</taxon>
        <taxon>Ecdysozoa</taxon>
        <taxon>Nematoda</taxon>
        <taxon>Chromadorea</taxon>
        <taxon>Rhabditida</taxon>
        <taxon>Tylenchina</taxon>
        <taxon>Panagrolaimomorpha</taxon>
        <taxon>Panagrolaimoidea</taxon>
        <taxon>Panagrolaimidae</taxon>
        <taxon>Panagrolaimus</taxon>
    </lineage>
</organism>